<dbReference type="SUPFAM" id="SSF103657">
    <property type="entry name" value="BAR/IMD domain-like"/>
    <property type="match status" value="1"/>
</dbReference>
<keyword evidence="3" id="KW-1185">Reference proteome</keyword>
<evidence type="ECO:0000256" key="1">
    <source>
        <dbReference type="SAM" id="MobiDB-lite"/>
    </source>
</evidence>
<proteinExistence type="predicted"/>
<comment type="caution">
    <text evidence="2">The sequence shown here is derived from an EMBL/GenBank/DDBJ whole genome shotgun (WGS) entry which is preliminary data.</text>
</comment>
<organism evidence="2 3">
    <name type="scientific">Schistosoma japonicum</name>
    <name type="common">Blood fluke</name>
    <dbReference type="NCBI Taxonomy" id="6182"/>
    <lineage>
        <taxon>Eukaryota</taxon>
        <taxon>Metazoa</taxon>
        <taxon>Spiralia</taxon>
        <taxon>Lophotrochozoa</taxon>
        <taxon>Platyhelminthes</taxon>
        <taxon>Trematoda</taxon>
        <taxon>Digenea</taxon>
        <taxon>Strigeidida</taxon>
        <taxon>Schistosomatoidea</taxon>
        <taxon>Schistosomatidae</taxon>
        <taxon>Schistosoma</taxon>
    </lineage>
</organism>
<dbReference type="InterPro" id="IPR027267">
    <property type="entry name" value="AH/BAR_dom_sf"/>
</dbReference>
<dbReference type="OrthoDB" id="6247565at2759"/>
<feature type="region of interest" description="Disordered" evidence="1">
    <location>
        <begin position="257"/>
        <end position="289"/>
    </location>
</feature>
<protein>
    <submittedName>
        <fullName evidence="2">Diaminopimelate epimerase isoform 1</fullName>
    </submittedName>
</protein>
<name>A0A4Z2DIT6_SCHJA</name>
<dbReference type="Proteomes" id="UP000311919">
    <property type="component" value="Unassembled WGS sequence"/>
</dbReference>
<sequence>MKLLKNFRRKVFEIEDVNVGDLVNRTREKHHLMTAISGEISNLVVLNKKSTNAISEVLKALLQYLNSNTTCCSMIFPFIRDLECAHYELTDTLNKLLPEPIIKQMAKYKHLEPQLRELESSAQRVNRHKRNLDQTHIRGRSSVKKEKAHINYRASSMDYDYLTHNLVNKMNTVENEGTMACCDALFVLVSTYKQFSDRIYPLLTYLFDEVNKLHESAARSLNTSYARSLLTMENAAHATKWKASSIMSCQDGGGSMYRSSSTGRMMSSDCDPTDHRALESSDHNPPSVVELRGDLLKSQRSSGETNSSIHSYRCRNRKLSSKALLSSVPTLPPQLIKNHVKSEEQINTMETEKSLPQENTDKTICKATSVSSSTTSNEIIDMHNDESLNDITNSNNVDIKTTKTDDTRKTRHDISNKNNVADTSTKEQLVMTNNLFHNSTSPESIYSSCRISHHSNQQPPQYNCHHDFKAPTVESIYSTINESHRTSLFIDKSELSLPIKKLPKLRNTNYAIEKSSSNMINSNKNEVSSFDDKNYCYYSYGNDNENSCIPITVHKDSWSNTSPINNNDDIHELINDPINYRTAFRESLLSDNELKISKHSFLPWGCLPSPITEEEDE</sequence>
<dbReference type="AlphaFoldDB" id="A0A4Z2DIT6"/>
<accession>A0A4Z2DIT6</accession>
<gene>
    <name evidence="2" type="ORF">EWB00_000475</name>
</gene>
<dbReference type="EMBL" id="SKCS01000118">
    <property type="protein sequence ID" value="TNN16358.1"/>
    <property type="molecule type" value="Genomic_DNA"/>
</dbReference>
<reference evidence="2 3" key="1">
    <citation type="submission" date="2019-03" db="EMBL/GenBank/DDBJ databases">
        <title>An improved genome assembly of the fluke Schistosoma japonicum.</title>
        <authorList>
            <person name="Hu W."/>
            <person name="Luo F."/>
            <person name="Yin M."/>
            <person name="Mo X."/>
            <person name="Sun C."/>
            <person name="Wu Q."/>
            <person name="Zhu B."/>
            <person name="Xiang M."/>
            <person name="Wang J."/>
            <person name="Wang Y."/>
            <person name="Zhang T."/>
            <person name="Xu B."/>
            <person name="Zheng H."/>
            <person name="Feng Z."/>
        </authorList>
    </citation>
    <scope>NUCLEOTIDE SEQUENCE [LARGE SCALE GENOMIC DNA]</scope>
    <source>
        <strain evidence="2">HuSjv2</strain>
        <tissue evidence="2">Worms</tissue>
    </source>
</reference>
<evidence type="ECO:0000313" key="2">
    <source>
        <dbReference type="EMBL" id="TNN16358.1"/>
    </source>
</evidence>
<feature type="compositionally biased region" description="Basic and acidic residues" evidence="1">
    <location>
        <begin position="272"/>
        <end position="282"/>
    </location>
</feature>
<evidence type="ECO:0000313" key="3">
    <source>
        <dbReference type="Proteomes" id="UP000311919"/>
    </source>
</evidence>